<reference evidence="3 5" key="1">
    <citation type="journal article" date="2011" name="Science">
        <title>Comparative functional genomics of the fission yeasts.</title>
        <authorList>
            <person name="Rhind N."/>
            <person name="Chen Z."/>
            <person name="Yassour M."/>
            <person name="Thompson D.A."/>
            <person name="Haas B.J."/>
            <person name="Habib N."/>
            <person name="Wapinski I."/>
            <person name="Roy S."/>
            <person name="Lin M.F."/>
            <person name="Heiman D.I."/>
            <person name="Young S.K."/>
            <person name="Furuya K."/>
            <person name="Guo Y."/>
            <person name="Pidoux A."/>
            <person name="Chen H.M."/>
            <person name="Robbertse B."/>
            <person name="Goldberg J.M."/>
            <person name="Aoki K."/>
            <person name="Bayne E.H."/>
            <person name="Berlin A.M."/>
            <person name="Desjardins C.A."/>
            <person name="Dobbs E."/>
            <person name="Dukaj L."/>
            <person name="Fan L."/>
            <person name="FitzGerald M.G."/>
            <person name="French C."/>
            <person name="Gujja S."/>
            <person name="Hansen K."/>
            <person name="Keifenheim D."/>
            <person name="Levin J.Z."/>
            <person name="Mosher R.A."/>
            <person name="Mueller C.A."/>
            <person name="Pfiffner J."/>
            <person name="Priest M."/>
            <person name="Russ C."/>
            <person name="Smialowska A."/>
            <person name="Swoboda P."/>
            <person name="Sykes S.M."/>
            <person name="Vaughn M."/>
            <person name="Vengrova S."/>
            <person name="Yoder R."/>
            <person name="Zeng Q."/>
            <person name="Allshire R."/>
            <person name="Baulcombe D."/>
            <person name="Birren B.W."/>
            <person name="Brown W."/>
            <person name="Ekwall K."/>
            <person name="Kellis M."/>
            <person name="Leatherwood J."/>
            <person name="Levin H."/>
            <person name="Margalit H."/>
            <person name="Martienssen R."/>
            <person name="Nieduszynski C.A."/>
            <person name="Spatafora J.W."/>
            <person name="Friedman N."/>
            <person name="Dalgaard J.Z."/>
            <person name="Baumann P."/>
            <person name="Niki H."/>
            <person name="Regev A."/>
            <person name="Nusbaum C."/>
        </authorList>
    </citation>
    <scope>NUCLEOTIDE SEQUENCE [LARGE SCALE GENOMIC DNA]</scope>
    <source>
        <strain evidence="5">yFS275 / FY16936</strain>
    </source>
</reference>
<organism evidence="3 5">
    <name type="scientific">Schizosaccharomyces japonicus (strain yFS275 / FY16936)</name>
    <name type="common">Fission yeast</name>
    <dbReference type="NCBI Taxonomy" id="402676"/>
    <lineage>
        <taxon>Eukaryota</taxon>
        <taxon>Fungi</taxon>
        <taxon>Dikarya</taxon>
        <taxon>Ascomycota</taxon>
        <taxon>Taphrinomycotina</taxon>
        <taxon>Schizosaccharomycetes</taxon>
        <taxon>Schizosaccharomycetales</taxon>
        <taxon>Schizosaccharomycetaceae</taxon>
        <taxon>Schizosaccharomyces</taxon>
    </lineage>
</organism>
<dbReference type="EMBL" id="KE651168">
    <property type="protein sequence ID" value="EEB06724.2"/>
    <property type="molecule type" value="Genomic_DNA"/>
</dbReference>
<feature type="compositionally biased region" description="Basic and acidic residues" evidence="1">
    <location>
        <begin position="12"/>
        <end position="24"/>
    </location>
</feature>
<feature type="compositionally biased region" description="Polar residues" evidence="1">
    <location>
        <begin position="57"/>
        <end position="76"/>
    </location>
</feature>
<dbReference type="HOGENOM" id="CLU_403930_0_0_1"/>
<sequence length="681" mass="77511">MKTRIMATVSNENHRTSKEHEMKENATNSTTHLYGTKAKEKFVDANLIDYEDDEGNTSESSLPSLHEGISQTSQTPGALDHPSRRVSLDIRNSSTPKAPAADNESQLARDSMVLNDSSPPETPSRIGDLNNLQMKTLLTDMDLLAMRANSISAPLVRSVEGLPGQNRPLTAEGTELFIQKGFLLMEELRQIYNLSSGTLIFRCFKGWDKEFPDLYAHEESMSSLQYCTGIIDLFDKSFIYIALRTMLIDAMLVLENDEDLFQETFDIFIDVCIRVIQHYPVYRKRPLDLIETLIFGSLDHLKELGGSLWQSRRCEEQLKDALLDLKDDAGVKAADDDVFVRKGIQYFKKLRFANRLILPDSRIEHAIARLSSTRALIEHLQKRIMNRANDSSATIKRKISETPTNATKKPKNVIGAERSLNRYNEGFNPRILGMLQKQLNAIAADSSILSQREERIRMQIDHLREQLKLLQQGAVGQIQHLVSPTSTADSHLLETNEYACPTTDLSSPWFLYNSEQHSFSEADNSSTPMYDASDFPPVRDGNAPYSNRAMVMESSMEPPQQSKSRKMTGARRPRKTRQRWSAAQEDELFKMIHLHGCSWSKIQNIQKSHDGPLSVFSQVQLKDKARLVKAKYMKQNRLDELYSISHFWKNVTVGQAYCELHGINNHRKNDKDELPVTEKQT</sequence>
<dbReference type="SMART" id="SM00717">
    <property type="entry name" value="SANT"/>
    <property type="match status" value="1"/>
</dbReference>
<dbReference type="CDD" id="cd11671">
    <property type="entry name" value="TAZ1_RBM"/>
    <property type="match status" value="1"/>
</dbReference>
<dbReference type="VEuPathDB" id="FungiDB:SJAG_01777"/>
<dbReference type="AlphaFoldDB" id="B6JYV6"/>
<feature type="region of interest" description="Disordered" evidence="1">
    <location>
        <begin position="52"/>
        <end position="83"/>
    </location>
</feature>
<evidence type="ECO:0000256" key="1">
    <source>
        <dbReference type="SAM" id="MobiDB-lite"/>
    </source>
</evidence>
<feature type="region of interest" description="Disordered" evidence="1">
    <location>
        <begin position="1"/>
        <end position="28"/>
    </location>
</feature>
<dbReference type="GeneID" id="7048206"/>
<keyword evidence="5" id="KW-1185">Reference proteome</keyword>
<protein>
    <submittedName>
        <fullName evidence="3">TRF Taz1</fullName>
    </submittedName>
</protein>
<dbReference type="InterPro" id="IPR001005">
    <property type="entry name" value="SANT/Myb"/>
</dbReference>
<dbReference type="Proteomes" id="UP000001744">
    <property type="component" value="Unassembled WGS sequence"/>
</dbReference>
<evidence type="ECO:0000259" key="2">
    <source>
        <dbReference type="SMART" id="SM00717"/>
    </source>
</evidence>
<evidence type="ECO:0000313" key="4">
    <source>
        <dbReference type="JaponicusDB" id="SJAG_01777"/>
    </source>
</evidence>
<dbReference type="Gene3D" id="1.10.10.60">
    <property type="entry name" value="Homeodomain-like"/>
    <property type="match status" value="1"/>
</dbReference>
<dbReference type="GO" id="GO:0000781">
    <property type="term" value="C:chromosome, telomeric region"/>
    <property type="evidence" value="ECO:0000269"/>
    <property type="project" value="JaponicusDB"/>
</dbReference>
<gene>
    <name evidence="4" type="primary">taz1</name>
    <name evidence="3" type="ORF">SJAG_01777</name>
</gene>
<evidence type="ECO:0000313" key="3">
    <source>
        <dbReference type="EMBL" id="EEB06724.2"/>
    </source>
</evidence>
<evidence type="ECO:0000313" key="5">
    <source>
        <dbReference type="Proteomes" id="UP000001744"/>
    </source>
</evidence>
<accession>B6JYV6</accession>
<dbReference type="RefSeq" id="XP_002173017.2">
    <property type="nucleotide sequence ID" value="XM_002172981.2"/>
</dbReference>
<feature type="region of interest" description="Disordered" evidence="1">
    <location>
        <begin position="553"/>
        <end position="581"/>
    </location>
</feature>
<feature type="region of interest" description="Disordered" evidence="1">
    <location>
        <begin position="89"/>
        <end position="108"/>
    </location>
</feature>
<feature type="compositionally biased region" description="Basic residues" evidence="1">
    <location>
        <begin position="563"/>
        <end position="578"/>
    </location>
</feature>
<feature type="domain" description="Myb-like" evidence="2">
    <location>
        <begin position="576"/>
        <end position="631"/>
    </location>
</feature>
<dbReference type="JaponicusDB" id="SJAG_01777">
    <property type="gene designation" value="taz1"/>
</dbReference>
<name>B6JYV6_SCHJY</name>
<dbReference type="OrthoDB" id="3366990at2759"/>
<proteinExistence type="predicted"/>
<dbReference type="STRING" id="402676.B6JYV6"/>